<comment type="caution">
    <text evidence="6">Lacks conserved residue(s) required for the propagation of feature annotation.</text>
</comment>
<evidence type="ECO:0000256" key="5">
    <source>
        <dbReference type="ARBA" id="ARBA00048542"/>
    </source>
</evidence>
<evidence type="ECO:0000256" key="6">
    <source>
        <dbReference type="HAMAP-Rule" id="MF_01216"/>
    </source>
</evidence>
<keyword evidence="4 6" id="KW-0520">NAD</keyword>
<evidence type="ECO:0000313" key="8">
    <source>
        <dbReference type="EMBL" id="EGQ26311.1"/>
    </source>
</evidence>
<evidence type="ECO:0000256" key="3">
    <source>
        <dbReference type="ARBA" id="ARBA00023002"/>
    </source>
</evidence>
<dbReference type="eggNOG" id="COG1182">
    <property type="taxonomic scope" value="Bacteria"/>
</dbReference>
<dbReference type="InterPro" id="IPR023048">
    <property type="entry name" value="NADH:quinone_OxRdtase_FMN_depd"/>
</dbReference>
<comment type="function">
    <text evidence="6">Also exhibits azoreductase activity. Catalyzes the reductive cleavage of the azo bond in aromatic azo compounds to the corresponding amines.</text>
</comment>
<dbReference type="Pfam" id="PF02525">
    <property type="entry name" value="Flavodoxin_2"/>
    <property type="match status" value="1"/>
</dbReference>
<comment type="function">
    <text evidence="6">Quinone reductase that provides resistance to thiol-specific stress caused by electrophilic quinones.</text>
</comment>
<dbReference type="GO" id="GO:0009055">
    <property type="term" value="F:electron transfer activity"/>
    <property type="evidence" value="ECO:0007669"/>
    <property type="project" value="UniProtKB-UniRule"/>
</dbReference>
<dbReference type="EC" id="1.6.5.-" evidence="6"/>
<comment type="similarity">
    <text evidence="6">Belongs to the azoreductase type 1 family.</text>
</comment>
<feature type="domain" description="Flavodoxin-like fold" evidence="7">
    <location>
        <begin position="33"/>
        <end position="234"/>
    </location>
</feature>
<dbReference type="HAMAP" id="MF_01216">
    <property type="entry name" value="Azoreductase_type1"/>
    <property type="match status" value="1"/>
</dbReference>
<dbReference type="SUPFAM" id="SSF52218">
    <property type="entry name" value="Flavoproteins"/>
    <property type="match status" value="1"/>
</dbReference>
<dbReference type="GO" id="GO:0010181">
    <property type="term" value="F:FMN binding"/>
    <property type="evidence" value="ECO:0007669"/>
    <property type="project" value="UniProtKB-UniRule"/>
</dbReference>
<comment type="catalytic activity">
    <reaction evidence="5">
        <text>N,N-dimethyl-1,4-phenylenediamine + anthranilate + 2 NAD(+) = 2-(4-dimethylaminophenyl)diazenylbenzoate + 2 NADH + 2 H(+)</text>
        <dbReference type="Rhea" id="RHEA:55872"/>
        <dbReference type="ChEBI" id="CHEBI:15378"/>
        <dbReference type="ChEBI" id="CHEBI:15783"/>
        <dbReference type="ChEBI" id="CHEBI:16567"/>
        <dbReference type="ChEBI" id="CHEBI:57540"/>
        <dbReference type="ChEBI" id="CHEBI:57945"/>
        <dbReference type="ChEBI" id="CHEBI:71579"/>
        <dbReference type="EC" id="1.7.1.17"/>
    </reaction>
    <physiologicalReaction direction="right-to-left" evidence="5">
        <dbReference type="Rhea" id="RHEA:55874"/>
    </physiologicalReaction>
</comment>
<dbReference type="EC" id="1.7.1.17" evidence="6"/>
<dbReference type="STRING" id="759851.SAMN04244570_2223"/>
<dbReference type="InterPro" id="IPR003680">
    <property type="entry name" value="Flavodoxin_fold"/>
</dbReference>
<comment type="catalytic activity">
    <reaction evidence="6">
        <text>2 a quinone + NADH + H(+) = 2 a 1,4-benzosemiquinone + NAD(+)</text>
        <dbReference type="Rhea" id="RHEA:65952"/>
        <dbReference type="ChEBI" id="CHEBI:15378"/>
        <dbReference type="ChEBI" id="CHEBI:57540"/>
        <dbReference type="ChEBI" id="CHEBI:57945"/>
        <dbReference type="ChEBI" id="CHEBI:132124"/>
        <dbReference type="ChEBI" id="CHEBI:134225"/>
    </reaction>
</comment>
<dbReference type="Gene3D" id="3.40.50.360">
    <property type="match status" value="1"/>
</dbReference>
<dbReference type="AlphaFoldDB" id="F9DSH4"/>
<keyword evidence="3 6" id="KW-0560">Oxidoreductase</keyword>
<sequence>MPLLSAYLCKSGYQIIIKIYSKRNRYKGRVLSMNILVVKANNRPATEAVSSKMYETFMAELEGKDVNVITYDVFEEDTPYFGQEIFNAFGKVQNGGELTKIESRLLAAKQKAMDAVSAADVIVFAFPLWNLTIPAKLQTFIDYVYAAGFTFKYDAEGNLVSLMTEKKAIFLNARGGIYSAPEAAPMEMAVNYMRNVVGGVFGMQIIDEVIIEGHNAMPDKAGEIIASGMEEVKASANRLLELTVHA</sequence>
<evidence type="ECO:0000313" key="9">
    <source>
        <dbReference type="Proteomes" id="UP000005316"/>
    </source>
</evidence>
<dbReference type="InterPro" id="IPR050104">
    <property type="entry name" value="FMN-dep_NADH:Q_OxRdtase_AzoR1"/>
</dbReference>
<evidence type="ECO:0000256" key="2">
    <source>
        <dbReference type="ARBA" id="ARBA00022643"/>
    </source>
</evidence>
<comment type="cofactor">
    <cofactor evidence="6">
        <name>FMN</name>
        <dbReference type="ChEBI" id="CHEBI:58210"/>
    </cofactor>
    <text evidence="6">Binds 1 FMN per subunit.</text>
</comment>
<comment type="caution">
    <text evidence="8">The sequence shown here is derived from an EMBL/GenBank/DDBJ whole genome shotgun (WGS) entry which is preliminary data.</text>
</comment>
<evidence type="ECO:0000256" key="1">
    <source>
        <dbReference type="ARBA" id="ARBA00022630"/>
    </source>
</evidence>
<dbReference type="PANTHER" id="PTHR43741:SF4">
    <property type="entry name" value="FMN-DEPENDENT NADH:QUINONE OXIDOREDUCTASE"/>
    <property type="match status" value="1"/>
</dbReference>
<dbReference type="GO" id="GO:0016652">
    <property type="term" value="F:oxidoreductase activity, acting on NAD(P)H as acceptor"/>
    <property type="evidence" value="ECO:0007669"/>
    <property type="project" value="UniProtKB-UniRule"/>
</dbReference>
<evidence type="ECO:0000259" key="7">
    <source>
        <dbReference type="Pfam" id="PF02525"/>
    </source>
</evidence>
<accession>F9DSH4</accession>
<dbReference type="HOGENOM" id="CLU_088964_3_1_9"/>
<keyword evidence="2 6" id="KW-0288">FMN</keyword>
<name>F9DSH4_9BACL</name>
<dbReference type="Proteomes" id="UP000005316">
    <property type="component" value="Unassembled WGS sequence"/>
</dbReference>
<reference evidence="8 9" key="1">
    <citation type="submission" date="2011-04" db="EMBL/GenBank/DDBJ databases">
        <authorList>
            <person name="Muzny D."/>
            <person name="Qin X."/>
            <person name="Deng J."/>
            <person name="Jiang H."/>
            <person name="Liu Y."/>
            <person name="Qu J."/>
            <person name="Song X.-Z."/>
            <person name="Zhang L."/>
            <person name="Thornton R."/>
            <person name="Coyle M."/>
            <person name="Francisco L."/>
            <person name="Jackson L."/>
            <person name="Javaid M."/>
            <person name="Korchina V."/>
            <person name="Kovar C."/>
            <person name="Mata R."/>
            <person name="Mathew T."/>
            <person name="Ngo R."/>
            <person name="Nguyen L."/>
            <person name="Nguyen N."/>
            <person name="Okwuonu G."/>
            <person name="Ongeri F."/>
            <person name="Pham C."/>
            <person name="Simmons D."/>
            <person name="Wilczek-Boney K."/>
            <person name="Hale W."/>
            <person name="Jakkamsetti A."/>
            <person name="Pham P."/>
            <person name="Ruth R."/>
            <person name="San Lucas F."/>
            <person name="Warren J."/>
            <person name="Zhang J."/>
            <person name="Zhao Z."/>
            <person name="Zhou C."/>
            <person name="Zhu D."/>
            <person name="Lee S."/>
            <person name="Bess C."/>
            <person name="Blankenburg K."/>
            <person name="Forbes L."/>
            <person name="Fu Q."/>
            <person name="Gubbala S."/>
            <person name="Hirani K."/>
            <person name="Jayaseelan J.C."/>
            <person name="Lara F."/>
            <person name="Munidasa M."/>
            <person name="Palculict T."/>
            <person name="Patil S."/>
            <person name="Pu L.-L."/>
            <person name="Saada N."/>
            <person name="Tang L."/>
            <person name="Weissenberger G."/>
            <person name="Zhu Y."/>
            <person name="Hemphill L."/>
            <person name="Shang Y."/>
            <person name="Youmans B."/>
            <person name="Ayvaz T."/>
            <person name="Ross M."/>
            <person name="Santibanez J."/>
            <person name="Aqrawi P."/>
            <person name="Gross S."/>
            <person name="Joshi V."/>
            <person name="Fowler G."/>
            <person name="Nazareth L."/>
            <person name="Reid J."/>
            <person name="Worley K."/>
            <person name="Petrosino J."/>
            <person name="Highlander S."/>
            <person name="Gibbs R."/>
        </authorList>
    </citation>
    <scope>NUCLEOTIDE SEQUENCE [LARGE SCALE GENOMIC DNA]</scope>
    <source>
        <strain evidence="8 9">2681</strain>
    </source>
</reference>
<dbReference type="PANTHER" id="PTHR43741">
    <property type="entry name" value="FMN-DEPENDENT NADH-AZOREDUCTASE 1"/>
    <property type="match status" value="1"/>
</dbReference>
<organism evidence="8 9">
    <name type="scientific">Sporosarcina newyorkensis 2681</name>
    <dbReference type="NCBI Taxonomy" id="1027292"/>
    <lineage>
        <taxon>Bacteria</taxon>
        <taxon>Bacillati</taxon>
        <taxon>Bacillota</taxon>
        <taxon>Bacilli</taxon>
        <taxon>Bacillales</taxon>
        <taxon>Caryophanaceae</taxon>
        <taxon>Sporosarcina</taxon>
    </lineage>
</organism>
<gene>
    <name evidence="6" type="primary">azoR</name>
    <name evidence="8" type="ORF">HMPREF9372_1754</name>
</gene>
<dbReference type="InterPro" id="IPR029039">
    <property type="entry name" value="Flavoprotein-like_sf"/>
</dbReference>
<dbReference type="GO" id="GO:0016655">
    <property type="term" value="F:oxidoreductase activity, acting on NAD(P)H, quinone or similar compound as acceptor"/>
    <property type="evidence" value="ECO:0007669"/>
    <property type="project" value="InterPro"/>
</dbReference>
<dbReference type="EMBL" id="AFPZ01000047">
    <property type="protein sequence ID" value="EGQ26311.1"/>
    <property type="molecule type" value="Genomic_DNA"/>
</dbReference>
<proteinExistence type="inferred from homology"/>
<comment type="subunit">
    <text evidence="6">Homodimer.</text>
</comment>
<keyword evidence="1 6" id="KW-0285">Flavoprotein</keyword>
<protein>
    <recommendedName>
        <fullName evidence="6">FMN dependent NADH:quinone oxidoreductase</fullName>
        <ecNumber evidence="6">1.6.5.-</ecNumber>
    </recommendedName>
    <alternativeName>
        <fullName evidence="6">Azo-dye reductase</fullName>
    </alternativeName>
    <alternativeName>
        <fullName evidence="6">FMN-dependent NADH-azo compound oxidoreductase</fullName>
    </alternativeName>
    <alternativeName>
        <fullName evidence="6">FMN-dependent NADH-azoreductase</fullName>
        <ecNumber evidence="6">1.7.1.17</ecNumber>
    </alternativeName>
</protein>
<dbReference type="NCBIfam" id="NF010075">
    <property type="entry name" value="PRK13556.1"/>
    <property type="match status" value="1"/>
</dbReference>
<evidence type="ECO:0000256" key="4">
    <source>
        <dbReference type="ARBA" id="ARBA00023027"/>
    </source>
</evidence>